<dbReference type="EnsemblMetazoa" id="GBRI000569-RA">
    <property type="protein sequence ID" value="GBRI000569-PA"/>
    <property type="gene ID" value="GBRI000569"/>
</dbReference>
<dbReference type="Proteomes" id="UP000091820">
    <property type="component" value="Unassembled WGS sequence"/>
</dbReference>
<evidence type="ECO:0000313" key="2">
    <source>
        <dbReference type="EnsemblMetazoa" id="GBRI000569-PA"/>
    </source>
</evidence>
<feature type="transmembrane region" description="Helical" evidence="1">
    <location>
        <begin position="89"/>
        <end position="106"/>
    </location>
</feature>
<keyword evidence="1" id="KW-1133">Transmembrane helix</keyword>
<keyword evidence="3" id="KW-1185">Reference proteome</keyword>
<protein>
    <submittedName>
        <fullName evidence="2">Uncharacterized protein</fullName>
    </submittedName>
</protein>
<feature type="transmembrane region" description="Helical" evidence="1">
    <location>
        <begin position="58"/>
        <end position="77"/>
    </location>
</feature>
<name>A0A1A9VZL2_9MUSC</name>
<sequence>MAVIPQKSFSFQSHDKFQLVNVNYASLRFSPRFSISVIVNENAQPTNYVSINKGFWSYYSWLIFVSLSTVITIHNYLHPYVIRSPLGVARLYVFINDFITGGNLISMRKRPTRCEKEQ</sequence>
<dbReference type="AlphaFoldDB" id="A0A1A9VZL2"/>
<accession>A0A1A9VZL2</accession>
<dbReference type="VEuPathDB" id="VectorBase:GBRI000569"/>
<keyword evidence="1" id="KW-0812">Transmembrane</keyword>
<reference evidence="2" key="2">
    <citation type="submission" date="2020-05" db="UniProtKB">
        <authorList>
            <consortium name="EnsemblMetazoa"/>
        </authorList>
    </citation>
    <scope>IDENTIFICATION</scope>
    <source>
        <strain evidence="2">IAEA</strain>
    </source>
</reference>
<keyword evidence="1" id="KW-0472">Membrane</keyword>
<reference evidence="3" key="1">
    <citation type="submission" date="2014-03" db="EMBL/GenBank/DDBJ databases">
        <authorList>
            <person name="Aksoy S."/>
            <person name="Warren W."/>
            <person name="Wilson R.K."/>
        </authorList>
    </citation>
    <scope>NUCLEOTIDE SEQUENCE [LARGE SCALE GENOMIC DNA]</scope>
    <source>
        <strain evidence="3">IAEA</strain>
    </source>
</reference>
<evidence type="ECO:0000313" key="3">
    <source>
        <dbReference type="Proteomes" id="UP000091820"/>
    </source>
</evidence>
<proteinExistence type="predicted"/>
<evidence type="ECO:0000256" key="1">
    <source>
        <dbReference type="SAM" id="Phobius"/>
    </source>
</evidence>
<organism evidence="2 3">
    <name type="scientific">Glossina brevipalpis</name>
    <dbReference type="NCBI Taxonomy" id="37001"/>
    <lineage>
        <taxon>Eukaryota</taxon>
        <taxon>Metazoa</taxon>
        <taxon>Ecdysozoa</taxon>
        <taxon>Arthropoda</taxon>
        <taxon>Hexapoda</taxon>
        <taxon>Insecta</taxon>
        <taxon>Pterygota</taxon>
        <taxon>Neoptera</taxon>
        <taxon>Endopterygota</taxon>
        <taxon>Diptera</taxon>
        <taxon>Brachycera</taxon>
        <taxon>Muscomorpha</taxon>
        <taxon>Hippoboscoidea</taxon>
        <taxon>Glossinidae</taxon>
        <taxon>Glossina</taxon>
    </lineage>
</organism>